<dbReference type="PANTHER" id="PTHR30627">
    <property type="entry name" value="PEPTIDOGLYCAN D,D-TRANSPEPTIDASE"/>
    <property type="match status" value="1"/>
</dbReference>
<organism evidence="6 7">
    <name type="scientific">Candidatus Portnoybacteria bacterium CG10_big_fil_rev_8_21_14_0_10_36_7</name>
    <dbReference type="NCBI Taxonomy" id="1974812"/>
    <lineage>
        <taxon>Bacteria</taxon>
        <taxon>Candidatus Portnoyibacteriota</taxon>
    </lineage>
</organism>
<dbReference type="InterPro" id="IPR036138">
    <property type="entry name" value="PBP_dimer_sf"/>
</dbReference>
<evidence type="ECO:0000259" key="5">
    <source>
        <dbReference type="Pfam" id="PF03717"/>
    </source>
</evidence>
<feature type="transmembrane region" description="Helical" evidence="3">
    <location>
        <begin position="12"/>
        <end position="33"/>
    </location>
</feature>
<feature type="domain" description="Penicillin-binding protein transpeptidase" evidence="4">
    <location>
        <begin position="263"/>
        <end position="569"/>
    </location>
</feature>
<dbReference type="InterPro" id="IPR001460">
    <property type="entry name" value="PCN-bd_Tpept"/>
</dbReference>
<dbReference type="GO" id="GO:0005886">
    <property type="term" value="C:plasma membrane"/>
    <property type="evidence" value="ECO:0007669"/>
    <property type="project" value="TreeGrafter"/>
</dbReference>
<dbReference type="Pfam" id="PF03717">
    <property type="entry name" value="PBP_dimer"/>
    <property type="match status" value="1"/>
</dbReference>
<dbReference type="PANTHER" id="PTHR30627:SF1">
    <property type="entry name" value="PEPTIDOGLYCAN D,D-TRANSPEPTIDASE FTSI"/>
    <property type="match status" value="1"/>
</dbReference>
<protein>
    <recommendedName>
        <fullName evidence="8">Penicillin-binding protein 2</fullName>
    </recommendedName>
</protein>
<dbReference type="Proteomes" id="UP000231450">
    <property type="component" value="Unassembled WGS sequence"/>
</dbReference>
<evidence type="ECO:0000313" key="7">
    <source>
        <dbReference type="Proteomes" id="UP000231450"/>
    </source>
</evidence>
<gene>
    <name evidence="6" type="ORF">COU81_02490</name>
</gene>
<evidence type="ECO:0008006" key="8">
    <source>
        <dbReference type="Google" id="ProtNLM"/>
    </source>
</evidence>
<dbReference type="SUPFAM" id="SSF56519">
    <property type="entry name" value="Penicillin binding protein dimerisation domain"/>
    <property type="match status" value="1"/>
</dbReference>
<dbReference type="Gene3D" id="1.10.150.770">
    <property type="match status" value="1"/>
</dbReference>
<evidence type="ECO:0000256" key="2">
    <source>
        <dbReference type="ARBA" id="ARBA00023136"/>
    </source>
</evidence>
<reference evidence="7" key="1">
    <citation type="submission" date="2017-09" db="EMBL/GenBank/DDBJ databases">
        <title>Depth-based differentiation of microbial function through sediment-hosted aquifers and enrichment of novel symbionts in the deep terrestrial subsurface.</title>
        <authorList>
            <person name="Probst A.J."/>
            <person name="Ladd B."/>
            <person name="Jarett J.K."/>
            <person name="Geller-Mcgrath D.E."/>
            <person name="Sieber C.M.K."/>
            <person name="Emerson J.B."/>
            <person name="Anantharaman K."/>
            <person name="Thomas B.C."/>
            <person name="Malmstrom R."/>
            <person name="Stieglmeier M."/>
            <person name="Klingl A."/>
            <person name="Woyke T."/>
            <person name="Ryan C.M."/>
            <person name="Banfield J.F."/>
        </authorList>
    </citation>
    <scope>NUCLEOTIDE SEQUENCE [LARGE SCALE GENOMIC DNA]</scope>
</reference>
<evidence type="ECO:0000256" key="1">
    <source>
        <dbReference type="ARBA" id="ARBA00004370"/>
    </source>
</evidence>
<evidence type="ECO:0000313" key="6">
    <source>
        <dbReference type="EMBL" id="PJE58108.1"/>
    </source>
</evidence>
<accession>A0A2M8KDW7</accession>
<sequence length="584" mass="64721">MHMLRKRKISQRIVILEIFFILIGAAIAVRLFYLQVFMHEVYAEKAELQQTSTKKITPDRGEIYMHDLSLEKRSPEQNNLVAVALNKKFPMIYVSPNEIPEEERESTANSLAGILSIDSGEILKKLSVADDPYEPLKHKLDVDTTNKIKQLNLAGVHLLDEYWRYYPNGRLAGPVIGFVSSATERKVGQYGVEGYYEDILSGQSEVSKLNNDALGYLFFGNSDEVGGFKNGDSLVLTLDQNIEWQLETKLKDIADKLGSASACGIIMEPQTGRILAMTALPGFDPNEYSKVNSISDFSNSCVQTPYEPGSVMKPITMSAGIDMGLVSPQSTFEDTGVVKIGSYEIKNNLNKQYGQATMTNVLENSINTGAVFVEQALGRENFLKYFFDFGLDKITGIDLASEAKSNFSNLKQKAEINFATASFGQGVAVTPIQMITALGALANNGTRMKPYIVDKILHTDGSETITKPQEVAQVIKTETANQLSAMLVSASKMPFYKMPLKESYYMAVKTGTAQIANLTEGGYYTDEVNHSFIGFVPAFDPKFIVYLKLEKPHGVNFAVSSLAPMFSELAQYMLTYFEVPPDIR</sequence>
<dbReference type="AlphaFoldDB" id="A0A2M8KDW7"/>
<feature type="domain" description="Penicillin-binding protein dimerisation" evidence="5">
    <location>
        <begin position="56"/>
        <end position="216"/>
    </location>
</feature>
<dbReference type="GO" id="GO:0008658">
    <property type="term" value="F:penicillin binding"/>
    <property type="evidence" value="ECO:0007669"/>
    <property type="project" value="InterPro"/>
</dbReference>
<evidence type="ECO:0000259" key="4">
    <source>
        <dbReference type="Pfam" id="PF00905"/>
    </source>
</evidence>
<comment type="caution">
    <text evidence="6">The sequence shown here is derived from an EMBL/GenBank/DDBJ whole genome shotgun (WGS) entry which is preliminary data.</text>
</comment>
<dbReference type="Gene3D" id="3.30.450.330">
    <property type="match status" value="1"/>
</dbReference>
<keyword evidence="3" id="KW-0812">Transmembrane</keyword>
<dbReference type="Gene3D" id="3.40.710.10">
    <property type="entry name" value="DD-peptidase/beta-lactamase superfamily"/>
    <property type="match status" value="1"/>
</dbReference>
<keyword evidence="3" id="KW-1133">Transmembrane helix</keyword>
<dbReference type="InterPro" id="IPR012338">
    <property type="entry name" value="Beta-lactam/transpept-like"/>
</dbReference>
<dbReference type="InterPro" id="IPR005311">
    <property type="entry name" value="PBP_dimer"/>
</dbReference>
<proteinExistence type="predicted"/>
<evidence type="ECO:0000256" key="3">
    <source>
        <dbReference type="SAM" id="Phobius"/>
    </source>
</evidence>
<dbReference type="Pfam" id="PF00905">
    <property type="entry name" value="Transpeptidase"/>
    <property type="match status" value="1"/>
</dbReference>
<dbReference type="GO" id="GO:0071555">
    <property type="term" value="P:cell wall organization"/>
    <property type="evidence" value="ECO:0007669"/>
    <property type="project" value="TreeGrafter"/>
</dbReference>
<name>A0A2M8KDW7_9BACT</name>
<comment type="subcellular location">
    <subcellularLocation>
        <location evidence="1">Membrane</location>
    </subcellularLocation>
</comment>
<dbReference type="EMBL" id="PFDW01000052">
    <property type="protein sequence ID" value="PJE58108.1"/>
    <property type="molecule type" value="Genomic_DNA"/>
</dbReference>
<keyword evidence="2 3" id="KW-0472">Membrane</keyword>
<dbReference type="InterPro" id="IPR050515">
    <property type="entry name" value="Beta-lactam/transpept"/>
</dbReference>
<dbReference type="Gene3D" id="3.90.1310.10">
    <property type="entry name" value="Penicillin-binding protein 2a (Domain 2)"/>
    <property type="match status" value="1"/>
</dbReference>
<dbReference type="SUPFAM" id="SSF56601">
    <property type="entry name" value="beta-lactamase/transpeptidase-like"/>
    <property type="match status" value="1"/>
</dbReference>